<keyword evidence="2" id="KW-1185">Reference proteome</keyword>
<gene>
    <name evidence="1" type="ORF">HYPBUDRAFT_166509</name>
</gene>
<dbReference type="RefSeq" id="XP_020077150.1">
    <property type="nucleotide sequence ID" value="XM_020222740.1"/>
</dbReference>
<dbReference type="GeneID" id="30997289"/>
<sequence>MTPNIRDLDLPSPSSELWIGELSNYRFSLRLDREEYASIILYDYDSTSTARYLFYVVFEDERPHWNLLLRDGVFRCYDIINTGGDFTEVRYPGYCVRRDKDKLSRLH</sequence>
<dbReference type="OrthoDB" id="4038584at2759"/>
<protein>
    <submittedName>
        <fullName evidence="1">Uncharacterized protein</fullName>
    </submittedName>
</protein>
<accession>A0A1E4RLE2</accession>
<dbReference type="Pfam" id="PF23508">
    <property type="entry name" value="MBB1"/>
    <property type="match status" value="1"/>
</dbReference>
<name>A0A1E4RLE2_9ASCO</name>
<reference evidence="2" key="1">
    <citation type="submission" date="2016-05" db="EMBL/GenBank/DDBJ databases">
        <title>Comparative genomics of biotechnologically important yeasts.</title>
        <authorList>
            <consortium name="DOE Joint Genome Institute"/>
            <person name="Riley R."/>
            <person name="Haridas S."/>
            <person name="Wolfe K.H."/>
            <person name="Lopes M.R."/>
            <person name="Hittinger C.T."/>
            <person name="Goker M."/>
            <person name="Salamov A."/>
            <person name="Wisecaver J."/>
            <person name="Long T.M."/>
            <person name="Aerts A.L."/>
            <person name="Barry K."/>
            <person name="Choi C."/>
            <person name="Clum A."/>
            <person name="Coughlan A.Y."/>
            <person name="Deshpande S."/>
            <person name="Douglass A.P."/>
            <person name="Hanson S.J."/>
            <person name="Klenk H.-P."/>
            <person name="Labutti K."/>
            <person name="Lapidus A."/>
            <person name="Lindquist E."/>
            <person name="Lipzen A."/>
            <person name="Meier-Kolthoff J.P."/>
            <person name="Ohm R.A."/>
            <person name="Otillar R.P."/>
            <person name="Pangilinan J."/>
            <person name="Peng Y."/>
            <person name="Rokas A."/>
            <person name="Rosa C.A."/>
            <person name="Scheuner C."/>
            <person name="Sibirny A.A."/>
            <person name="Slot J.C."/>
            <person name="Stielow J.B."/>
            <person name="Sun H."/>
            <person name="Kurtzman C.P."/>
            <person name="Blackwell M."/>
            <person name="Grigoriev I.V."/>
            <person name="Jeffries T.W."/>
        </authorList>
    </citation>
    <scope>NUCLEOTIDE SEQUENCE [LARGE SCALE GENOMIC DNA]</scope>
    <source>
        <strain evidence="2">NRRL Y-1933</strain>
    </source>
</reference>
<dbReference type="EMBL" id="KV454540">
    <property type="protein sequence ID" value="ODV68083.1"/>
    <property type="molecule type" value="Genomic_DNA"/>
</dbReference>
<dbReference type="Proteomes" id="UP000095085">
    <property type="component" value="Unassembled WGS sequence"/>
</dbReference>
<proteinExistence type="predicted"/>
<dbReference type="AlphaFoldDB" id="A0A1E4RLE2"/>
<dbReference type="InterPro" id="IPR057101">
    <property type="entry name" value="MBB1"/>
</dbReference>
<evidence type="ECO:0000313" key="1">
    <source>
        <dbReference type="EMBL" id="ODV68083.1"/>
    </source>
</evidence>
<organism evidence="1 2">
    <name type="scientific">Hyphopichia burtonii NRRL Y-1933</name>
    <dbReference type="NCBI Taxonomy" id="984485"/>
    <lineage>
        <taxon>Eukaryota</taxon>
        <taxon>Fungi</taxon>
        <taxon>Dikarya</taxon>
        <taxon>Ascomycota</taxon>
        <taxon>Saccharomycotina</taxon>
        <taxon>Pichiomycetes</taxon>
        <taxon>Debaryomycetaceae</taxon>
        <taxon>Hyphopichia</taxon>
    </lineage>
</organism>
<evidence type="ECO:0000313" key="2">
    <source>
        <dbReference type="Proteomes" id="UP000095085"/>
    </source>
</evidence>